<sequence>MSNLWLRTRNGSGSNHLCEWSVEALNGWYHLISSLQEPCLRQSALQFCFQLLRNTLGKDTTTSLKVHQDGDSADKMEHRNCTVVTDQVCTQIMLLGVTDVWSAIRKECAQKAVSLVFMLPAMEAIDTFIERLLHVAVGSEYVRTQDTTRLTQWRERDGALYTLSLILKSIEIDESSRNLGRTNDLSAILATRVASDIKGFCGPESTTTFQFGARHTNVARLPRSLAQTLKPVLYQCLRHDQLSVRENAAQCLKQYVGLCEEPMRLAIFQEVISKLNRMKESHDDNSSAEQELLETYEAEGLLAVLGKLVPSLPSQFLLKHWKFIFPTLEKYVMHISSNVRQKSSAVVLSLAKLTRKRSCDGKDRSSDAAVELLLEMLLSLSEQPHDSNNFCWQQKEGRLLSIDLLVDFLGKDLLLGKYGTKLLNSVTQQHELRKESRNFDEQEDQWANACSSLATWTVGDDDMLDLSASSGGDVHESGQPQSAPSLVDLINEFAEKKTKNTGKYVASEFWQRVLTGWLCQTRQAFTSNQFELRRISRQILPGLSSSDWTRQISSSTFYFIFTFDKRHWEHCLQ</sequence>
<dbReference type="InParanoid" id="K3WAS2"/>
<dbReference type="VEuPathDB" id="FungiDB:PYU1_G002061"/>
<evidence type="ECO:0000313" key="1">
    <source>
        <dbReference type="EnsemblProtists" id="PYU1_T002063"/>
    </source>
</evidence>
<dbReference type="EnsemblProtists" id="PYU1_T002063">
    <property type="protein sequence ID" value="PYU1_T002063"/>
    <property type="gene ID" value="PYU1_G002061"/>
</dbReference>
<dbReference type="Proteomes" id="UP000019132">
    <property type="component" value="Unassembled WGS sequence"/>
</dbReference>
<protein>
    <submittedName>
        <fullName evidence="1">Uncharacterized protein</fullName>
    </submittedName>
</protein>
<keyword evidence="2" id="KW-1185">Reference proteome</keyword>
<reference evidence="2" key="1">
    <citation type="journal article" date="2010" name="Genome Biol.">
        <title>Genome sequence of the necrotrophic plant pathogen Pythium ultimum reveals original pathogenicity mechanisms and effector repertoire.</title>
        <authorList>
            <person name="Levesque C.A."/>
            <person name="Brouwer H."/>
            <person name="Cano L."/>
            <person name="Hamilton J.P."/>
            <person name="Holt C."/>
            <person name="Huitema E."/>
            <person name="Raffaele S."/>
            <person name="Robideau G.P."/>
            <person name="Thines M."/>
            <person name="Win J."/>
            <person name="Zerillo M.M."/>
            <person name="Beakes G.W."/>
            <person name="Boore J.L."/>
            <person name="Busam D."/>
            <person name="Dumas B."/>
            <person name="Ferriera S."/>
            <person name="Fuerstenberg S.I."/>
            <person name="Gachon C.M."/>
            <person name="Gaulin E."/>
            <person name="Govers F."/>
            <person name="Grenville-Briggs L."/>
            <person name="Horner N."/>
            <person name="Hostetler J."/>
            <person name="Jiang R.H."/>
            <person name="Johnson J."/>
            <person name="Krajaejun T."/>
            <person name="Lin H."/>
            <person name="Meijer H.J."/>
            <person name="Moore B."/>
            <person name="Morris P."/>
            <person name="Phuntmart V."/>
            <person name="Puiu D."/>
            <person name="Shetty J."/>
            <person name="Stajich J.E."/>
            <person name="Tripathy S."/>
            <person name="Wawra S."/>
            <person name="van West P."/>
            <person name="Whitty B.R."/>
            <person name="Coutinho P.M."/>
            <person name="Henrissat B."/>
            <person name="Martin F."/>
            <person name="Thomas P.D."/>
            <person name="Tyler B.M."/>
            <person name="De Vries R.P."/>
            <person name="Kamoun S."/>
            <person name="Yandell M."/>
            <person name="Tisserat N."/>
            <person name="Buell C.R."/>
        </authorList>
    </citation>
    <scope>NUCLEOTIDE SEQUENCE</scope>
    <source>
        <strain evidence="2">DAOM:BR144</strain>
    </source>
</reference>
<proteinExistence type="predicted"/>
<dbReference type="HOGENOM" id="CLU_548019_0_0_1"/>
<dbReference type="SUPFAM" id="SSF48371">
    <property type="entry name" value="ARM repeat"/>
    <property type="match status" value="1"/>
</dbReference>
<reference evidence="1" key="3">
    <citation type="submission" date="2015-02" db="UniProtKB">
        <authorList>
            <consortium name="EnsemblProtists"/>
        </authorList>
    </citation>
    <scope>IDENTIFICATION</scope>
    <source>
        <strain evidence="1">DAOM BR144</strain>
    </source>
</reference>
<evidence type="ECO:0000313" key="2">
    <source>
        <dbReference type="Proteomes" id="UP000019132"/>
    </source>
</evidence>
<dbReference type="EMBL" id="GL376634">
    <property type="status" value="NOT_ANNOTATED_CDS"/>
    <property type="molecule type" value="Genomic_DNA"/>
</dbReference>
<organism evidence="1 2">
    <name type="scientific">Globisporangium ultimum (strain ATCC 200006 / CBS 805.95 / DAOM BR144)</name>
    <name type="common">Pythium ultimum</name>
    <dbReference type="NCBI Taxonomy" id="431595"/>
    <lineage>
        <taxon>Eukaryota</taxon>
        <taxon>Sar</taxon>
        <taxon>Stramenopiles</taxon>
        <taxon>Oomycota</taxon>
        <taxon>Peronosporomycetes</taxon>
        <taxon>Pythiales</taxon>
        <taxon>Pythiaceae</taxon>
        <taxon>Globisporangium</taxon>
    </lineage>
</organism>
<name>K3WAS2_GLOUD</name>
<accession>K3WAS2</accession>
<dbReference type="InterPro" id="IPR011989">
    <property type="entry name" value="ARM-like"/>
</dbReference>
<dbReference type="OMA" id="EKYVMHI"/>
<reference evidence="2" key="2">
    <citation type="submission" date="2010-04" db="EMBL/GenBank/DDBJ databases">
        <authorList>
            <person name="Buell R."/>
            <person name="Hamilton J."/>
            <person name="Hostetler J."/>
        </authorList>
    </citation>
    <scope>NUCLEOTIDE SEQUENCE [LARGE SCALE GENOMIC DNA]</scope>
    <source>
        <strain evidence="2">DAOM:BR144</strain>
    </source>
</reference>
<dbReference type="eggNOG" id="ENOG502S1GW">
    <property type="taxonomic scope" value="Eukaryota"/>
</dbReference>
<dbReference type="AlphaFoldDB" id="K3WAS2"/>
<dbReference type="Gene3D" id="1.25.10.10">
    <property type="entry name" value="Leucine-rich Repeat Variant"/>
    <property type="match status" value="1"/>
</dbReference>
<dbReference type="InterPro" id="IPR016024">
    <property type="entry name" value="ARM-type_fold"/>
</dbReference>